<gene>
    <name evidence="1" type="ORF">E6C60_2695</name>
</gene>
<accession>A0A4P8XKX8</accession>
<organism evidence="1 2">
    <name type="scientific">Paenibacillus algicola</name>
    <dbReference type="NCBI Taxonomy" id="2565926"/>
    <lineage>
        <taxon>Bacteria</taxon>
        <taxon>Bacillati</taxon>
        <taxon>Bacillota</taxon>
        <taxon>Bacilli</taxon>
        <taxon>Bacillales</taxon>
        <taxon>Paenibacillaceae</taxon>
        <taxon>Paenibacillus</taxon>
    </lineage>
</organism>
<dbReference type="KEGG" id="palo:E6C60_2695"/>
<sequence length="58" mass="6742">MKELIEGRVELLQEKETHPNEVLMARHNKKPQILDTGFRSFFVGESKLRSNEIKCSKA</sequence>
<dbReference type="AlphaFoldDB" id="A0A4P8XKX8"/>
<dbReference type="EMBL" id="CP040396">
    <property type="protein sequence ID" value="QCT03407.1"/>
    <property type="molecule type" value="Genomic_DNA"/>
</dbReference>
<protein>
    <submittedName>
        <fullName evidence="1">Uncharacterized protein</fullName>
    </submittedName>
</protein>
<keyword evidence="2" id="KW-1185">Reference proteome</keyword>
<name>A0A4P8XKX8_9BACL</name>
<dbReference type="Proteomes" id="UP000300879">
    <property type="component" value="Chromosome"/>
</dbReference>
<reference evidence="1 2" key="1">
    <citation type="submission" date="2019-05" db="EMBL/GenBank/DDBJ databases">
        <authorList>
            <person name="Chen C."/>
        </authorList>
    </citation>
    <scope>NUCLEOTIDE SEQUENCE [LARGE SCALE GENOMIC DNA]</scope>
    <source>
        <strain evidence="1 2">HB172198</strain>
    </source>
</reference>
<proteinExistence type="predicted"/>
<evidence type="ECO:0000313" key="2">
    <source>
        <dbReference type="Proteomes" id="UP000300879"/>
    </source>
</evidence>
<evidence type="ECO:0000313" key="1">
    <source>
        <dbReference type="EMBL" id="QCT03407.1"/>
    </source>
</evidence>